<dbReference type="Proteomes" id="UP001501000">
    <property type="component" value="Unassembled WGS sequence"/>
</dbReference>
<evidence type="ECO:0000313" key="3">
    <source>
        <dbReference type="Proteomes" id="UP001501000"/>
    </source>
</evidence>
<dbReference type="EMBL" id="BAABAJ010000001">
    <property type="protein sequence ID" value="GAA3897908.1"/>
    <property type="molecule type" value="Genomic_DNA"/>
</dbReference>
<accession>A0ABP7LE82</accession>
<protein>
    <submittedName>
        <fullName evidence="2">Uncharacterized protein</fullName>
    </submittedName>
</protein>
<name>A0ABP7LE82_9ACTN</name>
<reference evidence="3" key="1">
    <citation type="journal article" date="2019" name="Int. J. Syst. Evol. Microbiol.">
        <title>The Global Catalogue of Microorganisms (GCM) 10K type strain sequencing project: providing services to taxonomists for standard genome sequencing and annotation.</title>
        <authorList>
            <consortium name="The Broad Institute Genomics Platform"/>
            <consortium name="The Broad Institute Genome Sequencing Center for Infectious Disease"/>
            <person name="Wu L."/>
            <person name="Ma J."/>
        </authorList>
    </citation>
    <scope>NUCLEOTIDE SEQUENCE [LARGE SCALE GENOMIC DNA]</scope>
    <source>
        <strain evidence="3">JCM 16956</strain>
    </source>
</reference>
<organism evidence="2 3">
    <name type="scientific">Streptomyces gulbargensis</name>
    <dbReference type="NCBI Taxonomy" id="364901"/>
    <lineage>
        <taxon>Bacteria</taxon>
        <taxon>Bacillati</taxon>
        <taxon>Actinomycetota</taxon>
        <taxon>Actinomycetes</taxon>
        <taxon>Kitasatosporales</taxon>
        <taxon>Streptomycetaceae</taxon>
        <taxon>Streptomyces</taxon>
    </lineage>
</organism>
<evidence type="ECO:0000313" key="2">
    <source>
        <dbReference type="EMBL" id="GAA3897908.1"/>
    </source>
</evidence>
<feature type="region of interest" description="Disordered" evidence="1">
    <location>
        <begin position="1"/>
        <end position="43"/>
    </location>
</feature>
<feature type="compositionally biased region" description="Basic residues" evidence="1">
    <location>
        <begin position="1"/>
        <end position="18"/>
    </location>
</feature>
<gene>
    <name evidence="2" type="ORF">GCM10022244_05290</name>
</gene>
<sequence>MRTKPHPGRRPKRRRRRTGVPPVATGSRHAAFRPQDDRKPDRKLIDKLTRSATGETRRGLLCVGAAYAALLGWLYQDAGDLSAAAFWRGITQETTLRARAPHLIG</sequence>
<comment type="caution">
    <text evidence="2">The sequence shown here is derived from an EMBL/GenBank/DDBJ whole genome shotgun (WGS) entry which is preliminary data.</text>
</comment>
<feature type="compositionally biased region" description="Basic and acidic residues" evidence="1">
    <location>
        <begin position="34"/>
        <end position="43"/>
    </location>
</feature>
<keyword evidence="3" id="KW-1185">Reference proteome</keyword>
<proteinExistence type="predicted"/>
<evidence type="ECO:0000256" key="1">
    <source>
        <dbReference type="SAM" id="MobiDB-lite"/>
    </source>
</evidence>